<dbReference type="Gene3D" id="3.10.450.130">
    <property type="entry name" value="folded 79 residue fragment of lin0334 like domains"/>
    <property type="match status" value="1"/>
</dbReference>
<keyword evidence="1" id="KW-0472">Membrane</keyword>
<dbReference type="AlphaFoldDB" id="A0A9X4LFT5"/>
<reference evidence="2" key="1">
    <citation type="submission" date="2022-05" db="EMBL/GenBank/DDBJ databases">
        <title>Comparative genomics of Staphylococcus equorum isolates.</title>
        <authorList>
            <person name="Luelf R.H."/>
        </authorList>
    </citation>
    <scope>NUCLEOTIDE SEQUENCE</scope>
    <source>
        <strain evidence="2">TMW 2.2343</strain>
    </source>
</reference>
<name>A0A9X4LFT5_9STAP</name>
<gene>
    <name evidence="2" type="ORF">M4L21_08185</name>
</gene>
<proteinExistence type="predicted"/>
<dbReference type="Proteomes" id="UP001152302">
    <property type="component" value="Unassembled WGS sequence"/>
</dbReference>
<comment type="caution">
    <text evidence="2">The sequence shown here is derived from an EMBL/GenBank/DDBJ whole genome shotgun (WGS) entry which is preliminary data.</text>
</comment>
<keyword evidence="1" id="KW-1133">Transmembrane helix</keyword>
<dbReference type="InterPro" id="IPR009881">
    <property type="entry name" value="DUF1433"/>
</dbReference>
<feature type="transmembrane region" description="Helical" evidence="1">
    <location>
        <begin position="6"/>
        <end position="24"/>
    </location>
</feature>
<dbReference type="Pfam" id="PF07252">
    <property type="entry name" value="DUF1433"/>
    <property type="match status" value="1"/>
</dbReference>
<protein>
    <submittedName>
        <fullName evidence="2">DUF1433 domain-containing protein</fullName>
    </submittedName>
</protein>
<dbReference type="EMBL" id="JAMBPX010000004">
    <property type="protein sequence ID" value="MDG0859298.1"/>
    <property type="molecule type" value="Genomic_DNA"/>
</dbReference>
<accession>A0A9X4LFT5</accession>
<evidence type="ECO:0000313" key="3">
    <source>
        <dbReference type="Proteomes" id="UP001152302"/>
    </source>
</evidence>
<dbReference type="RefSeq" id="WP_002474319.1">
    <property type="nucleotide sequence ID" value="NZ_JAMBPX010000004.1"/>
</dbReference>
<evidence type="ECO:0000256" key="1">
    <source>
        <dbReference type="SAM" id="Phobius"/>
    </source>
</evidence>
<organism evidence="2 3">
    <name type="scientific">Staphylococcus equorum</name>
    <dbReference type="NCBI Taxonomy" id="246432"/>
    <lineage>
        <taxon>Bacteria</taxon>
        <taxon>Bacillati</taxon>
        <taxon>Bacillota</taxon>
        <taxon>Bacilli</taxon>
        <taxon>Bacillales</taxon>
        <taxon>Staphylococcaceae</taxon>
        <taxon>Staphylococcus</taxon>
    </lineage>
</organism>
<sequence length="133" mass="15958">MNKKIILIFIILISIGLISGGVYLKIKHEEKEKYYDKQKERIIIYMKYNVKNYKEIKFEEHKENPLDGFVITGYINNDNTNTFSAHMWSKDDYQFEYLSSYSDKLDRMMIKKPKTVSEIKKEQANKDNKKKND</sequence>
<evidence type="ECO:0000313" key="2">
    <source>
        <dbReference type="EMBL" id="MDG0859298.1"/>
    </source>
</evidence>
<keyword evidence="1" id="KW-0812">Transmembrane</keyword>